<dbReference type="CDD" id="cd03522">
    <property type="entry name" value="MoeA_like"/>
    <property type="match status" value="1"/>
</dbReference>
<proteinExistence type="predicted"/>
<dbReference type="Gene3D" id="3.40.980.10">
    <property type="entry name" value="MoaB/Mog-like domain"/>
    <property type="match status" value="1"/>
</dbReference>
<protein>
    <submittedName>
        <fullName evidence="1">Molybdopterin biosynthesis protein</fullName>
    </submittedName>
</protein>
<comment type="caution">
    <text evidence="1">The sequence shown here is derived from an EMBL/GenBank/DDBJ whole genome shotgun (WGS) entry which is preliminary data.</text>
</comment>
<evidence type="ECO:0000313" key="1">
    <source>
        <dbReference type="EMBL" id="RWY38174.1"/>
    </source>
</evidence>
<evidence type="ECO:0000313" key="2">
    <source>
        <dbReference type="Proteomes" id="UP000287168"/>
    </source>
</evidence>
<name>A0A444M8F5_9RHOB</name>
<dbReference type="InterPro" id="IPR036425">
    <property type="entry name" value="MoaB/Mog-like_dom_sf"/>
</dbReference>
<dbReference type="EMBL" id="SBLC01000040">
    <property type="protein sequence ID" value="RWY38174.1"/>
    <property type="molecule type" value="Genomic_DNA"/>
</dbReference>
<gene>
    <name evidence="1" type="ORF">EP867_16620</name>
</gene>
<dbReference type="UniPathway" id="UPA00344"/>
<dbReference type="SUPFAM" id="SSF53218">
    <property type="entry name" value="Molybdenum cofactor biosynthesis proteins"/>
    <property type="match status" value="1"/>
</dbReference>
<accession>A0A444M8F5</accession>
<sequence>MFFGELPVAKAEGAILAHSLALSGGRLRKGLTLRQEHLEQIAASGIERVVVAIPAPDDLGEDEAALQIARAAAGPGIELRVVGTGRVNLHARSPGLARLVADRILAANAVDPMLTLATVPDLHRLDPGGMIATVKVISYAVPRQAVAAVAGAASGAVSLAPVVWSEATLIETQIAGQASGAKGARVTEARLARLGLSMAPPLHVAHETGALAQAIRTAPGAGPLLILTASATSDPQDVGPAALRLAGGVVERVGMPVDPGNLLFLGRCQNRPVIGLPGCARSPALNGADWVLERICCGIPISSADIAAMGLGGLLVEMPSRPHPRMTPPPP</sequence>
<organism evidence="1 2">
    <name type="scientific">Falsigemmobacter intermedius</name>
    <dbReference type="NCBI Taxonomy" id="1553448"/>
    <lineage>
        <taxon>Bacteria</taxon>
        <taxon>Pseudomonadati</taxon>
        <taxon>Pseudomonadota</taxon>
        <taxon>Alphaproteobacteria</taxon>
        <taxon>Rhodobacterales</taxon>
        <taxon>Paracoccaceae</taxon>
        <taxon>Falsigemmobacter</taxon>
    </lineage>
</organism>
<dbReference type="OrthoDB" id="9779263at2"/>
<dbReference type="AlphaFoldDB" id="A0A444M8F5"/>
<dbReference type="RefSeq" id="WP_128490591.1">
    <property type="nucleotide sequence ID" value="NZ_JBHLXB010000160.1"/>
</dbReference>
<dbReference type="Proteomes" id="UP000287168">
    <property type="component" value="Unassembled WGS sequence"/>
</dbReference>
<reference evidence="1 2" key="1">
    <citation type="journal article" date="2015" name="Int. J. Syst. Evol. Microbiol.">
        <title>Gemmobacter intermedius sp. nov., isolated from a white stork (Ciconia ciconia).</title>
        <authorList>
            <person name="Kampfer P."/>
            <person name="Jerzak L."/>
            <person name="Wilharm G."/>
            <person name="Golke J."/>
            <person name="Busse H.J."/>
            <person name="Glaeser S.P."/>
        </authorList>
    </citation>
    <scope>NUCLEOTIDE SEQUENCE [LARGE SCALE GENOMIC DNA]</scope>
    <source>
        <strain evidence="1 2">119/4</strain>
    </source>
</reference>
<keyword evidence="2" id="KW-1185">Reference proteome</keyword>